<sequence length="550" mass="61344">MSILSHSGAKASAYPIRQDWVWITALLIVALLLMTVNLGSVPLRDWDEGTVAQVAREIWRSPPEARAWLFPTLGGEPYLNKPPLMHCLMAIAYGIGGVNEWTSRLPGAILTALSVPLLYAIGRELFPGRLPSLLSALVYLTWLPVVRNGRLAMLDGAVLCWLLLLVWCGLRSRRDTRFALGIGLSLGLICLTKGLMLGLLLGSILLVFLIWDTPRLLQQPYLWAGIALGSAPVAFWYAAQWGHYGREFLGRNLVQQSASRIWKPVEQNDGPPWYYLLEIVKYGVPWVVFLPAGIRLAQNNLIFGWAKLALVWSGLYFAAISLMSTKLPWYVLPLYPALALLVGGKLADLWREGRQVGVRQMPGEGYSPLWWQVLGGLGLLGWIGAVYLGWIQQPREVDVGIVMATLAAALTVAAMLVRRQNPQFIGVLIWGMYLSLLLLMLTPHWLWELAEAFPVQPVAALVRSHTPAGETVYSSYGDRRPSLEFYSDRRVLPANAERLQKLWTNEPQVYLLLDEAALKSLELPQKRVLGQAEGFTLVQRVRPPVQTPPL</sequence>
<dbReference type="InterPro" id="IPR038731">
    <property type="entry name" value="RgtA/B/C-like"/>
</dbReference>
<dbReference type="GO" id="GO:0009103">
    <property type="term" value="P:lipopolysaccharide biosynthetic process"/>
    <property type="evidence" value="ECO:0007669"/>
    <property type="project" value="UniProtKB-ARBA"/>
</dbReference>
<dbReference type="GO" id="GO:0016763">
    <property type="term" value="F:pentosyltransferase activity"/>
    <property type="evidence" value="ECO:0007669"/>
    <property type="project" value="TreeGrafter"/>
</dbReference>
<dbReference type="RefSeq" id="WP_172353274.1">
    <property type="nucleotide sequence ID" value="NZ_CP053661.1"/>
</dbReference>
<evidence type="ECO:0000313" key="10">
    <source>
        <dbReference type="EMBL" id="QKD80842.1"/>
    </source>
</evidence>
<dbReference type="EMBL" id="CP053661">
    <property type="protein sequence ID" value="QKD80842.1"/>
    <property type="molecule type" value="Genomic_DNA"/>
</dbReference>
<feature type="transmembrane region" description="Helical" evidence="8">
    <location>
        <begin position="301"/>
        <end position="323"/>
    </location>
</feature>
<organism evidence="10 11">
    <name type="scientific">Thermoleptolyngbya sichuanensis A183</name>
    <dbReference type="NCBI Taxonomy" id="2737172"/>
    <lineage>
        <taxon>Bacteria</taxon>
        <taxon>Bacillati</taxon>
        <taxon>Cyanobacteriota</taxon>
        <taxon>Cyanophyceae</taxon>
        <taxon>Oculatellales</taxon>
        <taxon>Oculatellaceae</taxon>
        <taxon>Thermoleptolyngbya</taxon>
        <taxon>Thermoleptolyngbya sichuanensis</taxon>
    </lineage>
</organism>
<evidence type="ECO:0000256" key="1">
    <source>
        <dbReference type="ARBA" id="ARBA00004651"/>
    </source>
</evidence>
<feature type="transmembrane region" description="Helical" evidence="8">
    <location>
        <begin position="397"/>
        <end position="417"/>
    </location>
</feature>
<feature type="transmembrane region" description="Helical" evidence="8">
    <location>
        <begin position="182"/>
        <end position="209"/>
    </location>
</feature>
<keyword evidence="3" id="KW-0328">Glycosyltransferase</keyword>
<evidence type="ECO:0000256" key="4">
    <source>
        <dbReference type="ARBA" id="ARBA00022679"/>
    </source>
</evidence>
<protein>
    <submittedName>
        <fullName evidence="10">Glycosyltransferase family 39 protein</fullName>
    </submittedName>
</protein>
<dbReference type="PANTHER" id="PTHR33908:SF3">
    <property type="entry name" value="UNDECAPRENYL PHOSPHATE-ALPHA-4-AMINO-4-DEOXY-L-ARABINOSE ARABINOSYL TRANSFERASE"/>
    <property type="match status" value="1"/>
</dbReference>
<dbReference type="GO" id="GO:0005886">
    <property type="term" value="C:plasma membrane"/>
    <property type="evidence" value="ECO:0007669"/>
    <property type="project" value="UniProtKB-SubCell"/>
</dbReference>
<keyword evidence="6 8" id="KW-1133">Transmembrane helix</keyword>
<dbReference type="InterPro" id="IPR050297">
    <property type="entry name" value="LipidA_mod_glycosyltrf_83"/>
</dbReference>
<feature type="transmembrane region" description="Helical" evidence="8">
    <location>
        <begin position="329"/>
        <end position="348"/>
    </location>
</feature>
<evidence type="ECO:0000256" key="5">
    <source>
        <dbReference type="ARBA" id="ARBA00022692"/>
    </source>
</evidence>
<evidence type="ECO:0000256" key="3">
    <source>
        <dbReference type="ARBA" id="ARBA00022676"/>
    </source>
</evidence>
<feature type="transmembrane region" description="Helical" evidence="8">
    <location>
        <begin position="151"/>
        <end position="170"/>
    </location>
</feature>
<accession>A0A6M8B4A6</accession>
<evidence type="ECO:0000256" key="8">
    <source>
        <dbReference type="SAM" id="Phobius"/>
    </source>
</evidence>
<feature type="transmembrane region" description="Helical" evidence="8">
    <location>
        <begin position="369"/>
        <end position="391"/>
    </location>
</feature>
<evidence type="ECO:0000313" key="11">
    <source>
        <dbReference type="Proteomes" id="UP000505210"/>
    </source>
</evidence>
<dbReference type="PANTHER" id="PTHR33908">
    <property type="entry name" value="MANNOSYLTRANSFERASE YKCB-RELATED"/>
    <property type="match status" value="1"/>
</dbReference>
<feature type="transmembrane region" description="Helical" evidence="8">
    <location>
        <begin position="424"/>
        <end position="447"/>
    </location>
</feature>
<dbReference type="Pfam" id="PF13231">
    <property type="entry name" value="PMT_2"/>
    <property type="match status" value="1"/>
</dbReference>
<dbReference type="Proteomes" id="UP000505210">
    <property type="component" value="Chromosome"/>
</dbReference>
<evidence type="ECO:0000256" key="2">
    <source>
        <dbReference type="ARBA" id="ARBA00022475"/>
    </source>
</evidence>
<keyword evidence="5 8" id="KW-0812">Transmembrane</keyword>
<evidence type="ECO:0000256" key="6">
    <source>
        <dbReference type="ARBA" id="ARBA00022989"/>
    </source>
</evidence>
<keyword evidence="2" id="KW-1003">Cell membrane</keyword>
<evidence type="ECO:0000256" key="7">
    <source>
        <dbReference type="ARBA" id="ARBA00023136"/>
    </source>
</evidence>
<dbReference type="GO" id="GO:0010041">
    <property type="term" value="P:response to iron(III) ion"/>
    <property type="evidence" value="ECO:0007669"/>
    <property type="project" value="TreeGrafter"/>
</dbReference>
<evidence type="ECO:0000259" key="9">
    <source>
        <dbReference type="Pfam" id="PF13231"/>
    </source>
</evidence>
<reference evidence="10 11" key="1">
    <citation type="submission" date="2020-05" db="EMBL/GenBank/DDBJ databases">
        <title>Complete genome sequence of of a novel Thermoleptolyngbya strain isolated from hot springs of Ganzi, Sichuan China.</title>
        <authorList>
            <person name="Tang J."/>
            <person name="Daroch M."/>
            <person name="Li L."/>
            <person name="Waleron K."/>
            <person name="Waleron M."/>
            <person name="Waleron M."/>
        </authorList>
    </citation>
    <scope>NUCLEOTIDE SEQUENCE [LARGE SCALE GENOMIC DNA]</scope>
    <source>
        <strain evidence="10 11">PKUAC-SCTA183</strain>
    </source>
</reference>
<gene>
    <name evidence="10" type="ORF">HPC62_00460</name>
</gene>
<proteinExistence type="predicted"/>
<comment type="subcellular location">
    <subcellularLocation>
        <location evidence="1">Cell membrane</location>
        <topology evidence="1">Multi-pass membrane protein</topology>
    </subcellularLocation>
</comment>
<keyword evidence="7 8" id="KW-0472">Membrane</keyword>
<keyword evidence="11" id="KW-1185">Reference proteome</keyword>
<feature type="domain" description="Glycosyltransferase RgtA/B/C/D-like" evidence="9">
    <location>
        <begin position="80"/>
        <end position="234"/>
    </location>
</feature>
<feature type="transmembrane region" description="Helical" evidence="8">
    <location>
        <begin position="20"/>
        <end position="39"/>
    </location>
</feature>
<dbReference type="AlphaFoldDB" id="A0A6M8B4A6"/>
<name>A0A6M8B4A6_9CYAN</name>
<feature type="transmembrane region" description="Helical" evidence="8">
    <location>
        <begin position="221"/>
        <end position="239"/>
    </location>
</feature>
<dbReference type="KEGG" id="theu:HPC62_00460"/>
<keyword evidence="4 10" id="KW-0808">Transferase</keyword>